<dbReference type="InterPro" id="IPR053046">
    <property type="entry name" value="ABC-5_transporter"/>
</dbReference>
<dbReference type="AlphaFoldDB" id="A0AAP7DI21"/>
<feature type="transmembrane region" description="Helical" evidence="1">
    <location>
        <begin position="118"/>
        <end position="142"/>
    </location>
</feature>
<sequence>MKHRLFVKALWWKEYRHTRVLLWLMLLASFMSIVYPHMRMLWFSTSKEKDAFVRFIKRYPDDVAWDLLRDYGGAMLLCLVFGGFLLSIWQLGYERRNYASEQVFALPYPRWLQYITKWMVGCTYIVFVVAIILALDIAIIKLSEIGEYVNVGSFIIRGFHMVFVTVSTFTFSMFIGSFTGSWTMQASLSIISLFLFEFFKMMLQQLLFIFMITPSYTTLKTRGTVWENFNISNWVLHENGKILFENGSYPYTVVAAISIVLFIIGTLFYSRNRLENNGKLIIFPFIEKAFILCFVLCALLLGGSIGYDALSPGRTGYIVGAALGGAIGYLIIRTLTHMRVRL</sequence>
<evidence type="ECO:0000256" key="1">
    <source>
        <dbReference type="SAM" id="Phobius"/>
    </source>
</evidence>
<feature type="transmembrane region" description="Helical" evidence="1">
    <location>
        <begin position="154"/>
        <end position="176"/>
    </location>
</feature>
<organism evidence="2 3">
    <name type="scientific">Paenibacillus alvei</name>
    <name type="common">Bacillus alvei</name>
    <dbReference type="NCBI Taxonomy" id="44250"/>
    <lineage>
        <taxon>Bacteria</taxon>
        <taxon>Bacillati</taxon>
        <taxon>Bacillota</taxon>
        <taxon>Bacilli</taxon>
        <taxon>Bacillales</taxon>
        <taxon>Paenibacillaceae</taxon>
        <taxon>Paenibacillus</taxon>
    </lineage>
</organism>
<dbReference type="PANTHER" id="PTHR39177:SF1">
    <property type="entry name" value="ABC TRANSPORTER PERMEASE YTRC-RELATED"/>
    <property type="match status" value="1"/>
</dbReference>
<keyword evidence="1" id="KW-0472">Membrane</keyword>
<gene>
    <name evidence="2" type="ORF">HMI46_11355</name>
</gene>
<accession>A0AAP7DI21</accession>
<evidence type="ECO:0000313" key="3">
    <source>
        <dbReference type="Proteomes" id="UP000552038"/>
    </source>
</evidence>
<dbReference type="EMBL" id="JABFOR010000011">
    <property type="protein sequence ID" value="NOJ71152.1"/>
    <property type="molecule type" value="Genomic_DNA"/>
</dbReference>
<keyword evidence="1" id="KW-1133">Transmembrane helix</keyword>
<protein>
    <submittedName>
        <fullName evidence="2">Acetoin ABC transporter permease</fullName>
    </submittedName>
</protein>
<comment type="caution">
    <text evidence="2">The sequence shown here is derived from an EMBL/GenBank/DDBJ whole genome shotgun (WGS) entry which is preliminary data.</text>
</comment>
<dbReference type="Proteomes" id="UP000552038">
    <property type="component" value="Unassembled WGS sequence"/>
</dbReference>
<keyword evidence="1" id="KW-0812">Transmembrane</keyword>
<feature type="transmembrane region" description="Helical" evidence="1">
    <location>
        <begin position="188"/>
        <end position="212"/>
    </location>
</feature>
<proteinExistence type="predicted"/>
<feature type="transmembrane region" description="Helical" evidence="1">
    <location>
        <begin position="71"/>
        <end position="89"/>
    </location>
</feature>
<dbReference type="PANTHER" id="PTHR39177">
    <property type="entry name" value="ABC TRANSPORTER PERMEASE YTRC-RELATED"/>
    <property type="match status" value="1"/>
</dbReference>
<evidence type="ECO:0000313" key="2">
    <source>
        <dbReference type="EMBL" id="NOJ71152.1"/>
    </source>
</evidence>
<feature type="transmembrane region" description="Helical" evidence="1">
    <location>
        <begin position="20"/>
        <end position="38"/>
    </location>
</feature>
<reference evidence="2 3" key="1">
    <citation type="submission" date="2020-05" db="EMBL/GenBank/DDBJ databases">
        <title>Whole genome sequencing and identification of novel metabolites from Paenibacillus alvei strain JR949.</title>
        <authorList>
            <person name="Rajendhran J."/>
            <person name="Sree Pranav P."/>
            <person name="Mahalakshmi B."/>
            <person name="Karthikeyan R."/>
        </authorList>
    </citation>
    <scope>NUCLEOTIDE SEQUENCE [LARGE SCALE GENOMIC DNA]</scope>
    <source>
        <strain evidence="2 3">JR949</strain>
    </source>
</reference>
<name>A0AAP7DI21_PAEAL</name>
<feature type="transmembrane region" description="Helical" evidence="1">
    <location>
        <begin position="249"/>
        <end position="269"/>
    </location>
</feature>
<dbReference type="RefSeq" id="WP_171416695.1">
    <property type="nucleotide sequence ID" value="NZ_JABFOR010000011.1"/>
</dbReference>
<feature type="transmembrane region" description="Helical" evidence="1">
    <location>
        <begin position="289"/>
        <end position="310"/>
    </location>
</feature>
<feature type="transmembrane region" description="Helical" evidence="1">
    <location>
        <begin position="316"/>
        <end position="336"/>
    </location>
</feature>